<proteinExistence type="predicted"/>
<dbReference type="EMBL" id="JAJJMA010078034">
    <property type="protein sequence ID" value="MCL7028319.1"/>
    <property type="molecule type" value="Genomic_DNA"/>
</dbReference>
<name>A0AA41S2U8_PAPNU</name>
<accession>A0AA41S2U8</accession>
<keyword evidence="2" id="KW-1185">Reference proteome</keyword>
<evidence type="ECO:0000313" key="1">
    <source>
        <dbReference type="EMBL" id="MCL7028319.1"/>
    </source>
</evidence>
<dbReference type="Proteomes" id="UP001177140">
    <property type="component" value="Unassembled WGS sequence"/>
</dbReference>
<sequence length="154" mass="17812">MEEKEDQTTIQISNPNIDELSCAQQQSTLPAQTYHARRAMSKGVQGTLSNDIDVGELVTNRDTTYLKRYFHSFRGSDGTVYYGYVTPRGLAVFQPDLLARQQQWEQERNQFSNMSTSLRFKELHLHFSNKNTDNPQAKYVPFIFLFVNANPIIR</sequence>
<comment type="caution">
    <text evidence="1">The sequence shown here is derived from an EMBL/GenBank/DDBJ whole genome shotgun (WGS) entry which is preliminary data.</text>
</comment>
<evidence type="ECO:0000313" key="2">
    <source>
        <dbReference type="Proteomes" id="UP001177140"/>
    </source>
</evidence>
<gene>
    <name evidence="1" type="ORF">MKW94_010925</name>
</gene>
<dbReference type="AlphaFoldDB" id="A0AA41S2U8"/>
<organism evidence="1 2">
    <name type="scientific">Papaver nudicaule</name>
    <name type="common">Iceland poppy</name>
    <dbReference type="NCBI Taxonomy" id="74823"/>
    <lineage>
        <taxon>Eukaryota</taxon>
        <taxon>Viridiplantae</taxon>
        <taxon>Streptophyta</taxon>
        <taxon>Embryophyta</taxon>
        <taxon>Tracheophyta</taxon>
        <taxon>Spermatophyta</taxon>
        <taxon>Magnoliopsida</taxon>
        <taxon>Ranunculales</taxon>
        <taxon>Papaveraceae</taxon>
        <taxon>Papaveroideae</taxon>
        <taxon>Papaver</taxon>
    </lineage>
</organism>
<reference evidence="1" key="1">
    <citation type="submission" date="2022-03" db="EMBL/GenBank/DDBJ databases">
        <title>A functionally conserved STORR gene fusion in Papaver species that diverged 16.8 million years ago.</title>
        <authorList>
            <person name="Catania T."/>
        </authorList>
    </citation>
    <scope>NUCLEOTIDE SEQUENCE</scope>
    <source>
        <strain evidence="1">S-191538</strain>
    </source>
</reference>
<protein>
    <submittedName>
        <fullName evidence="1">Uncharacterized protein</fullName>
    </submittedName>
</protein>